<organism evidence="2 3">
    <name type="scientific">Reichenbachiella ulvae</name>
    <dbReference type="NCBI Taxonomy" id="2980104"/>
    <lineage>
        <taxon>Bacteria</taxon>
        <taxon>Pseudomonadati</taxon>
        <taxon>Bacteroidota</taxon>
        <taxon>Cytophagia</taxon>
        <taxon>Cytophagales</taxon>
        <taxon>Reichenbachiellaceae</taxon>
        <taxon>Reichenbachiella</taxon>
    </lineage>
</organism>
<feature type="transmembrane region" description="Helical" evidence="1">
    <location>
        <begin position="521"/>
        <end position="542"/>
    </location>
</feature>
<dbReference type="EMBL" id="JAOYOD010000001">
    <property type="protein sequence ID" value="MCV9385708.1"/>
    <property type="molecule type" value="Genomic_DNA"/>
</dbReference>
<feature type="transmembrane region" description="Helical" evidence="1">
    <location>
        <begin position="97"/>
        <end position="119"/>
    </location>
</feature>
<dbReference type="RefSeq" id="WP_264136492.1">
    <property type="nucleotide sequence ID" value="NZ_JAOYOD010000001.1"/>
</dbReference>
<dbReference type="Pfam" id="PF09586">
    <property type="entry name" value="YfhO"/>
    <property type="match status" value="1"/>
</dbReference>
<feature type="transmembrane region" description="Helical" evidence="1">
    <location>
        <begin position="196"/>
        <end position="215"/>
    </location>
</feature>
<feature type="transmembrane region" description="Helical" evidence="1">
    <location>
        <begin position="367"/>
        <end position="383"/>
    </location>
</feature>
<sequence length="816" mass="90927">MKHFDFKKDILPHLAAIAIFLIVTIVFYSPVFLENKALPQHDIMQWKGSAQELEEFREQTGEEGLWTNSMFGGMPGYLINVEFSGELTKEIHKLISFYLPHPTGIILIAFISCYVMLLVFGVRSWLAVAGALTFGLTAFNIISIGAGHNSKVTAVAYMPLVLAGVHAAFTNRKWLGFVLTALGLALQLRVNHLQITYYLMIMVLVYGLFQLIQAIQEKKIADFAKTVGILVVAVIISLGANTGRLWTIMEYSPYSMRGKSELTSQGGGEKTGLEKDYAFQYSNGIMEPLVLFIPNFFGGSSQQDLGKNSNLEKALRKQGMSGQQLQQQVENAPAYWGDQPLTAPYYAGAIVVFLFVLSLFFLERKHTLWVMVLVGLSIVLSWGDNFQTFNYLIFDYLPGYNKFRSVTFVIIIAIVAMIISGFSGLEKLLSLDWNKETQKKFFIAMGITGGFALLAALFAGIGSYRGAIDARLASYPDWYLQALREDRASLLRVDAFRSLFFVVATAAVIWFVQLDKLKKSLGMGVIILLILIDMMGVSKRFLNSDSFVRESKADEFVATEADQRILKDQDPDYRVLNLMNPFNDAKTSYFHKSVGGYHGAKMRRYQDLIEREISPEVSEVIAGLQEGKFDFENADVLNMLNTKYFKAGESARAAIANPSANGNAWFVSEIIKVNNANEEIAAISTFDSKEEAVVDVSSFEVSEIVNDSTSKISLTSYAPNELVYQSSSNKAGLAVFSEIYYPEGWKATIDGEEVKILRANYVLRALEVPAGEHKIVFTFAPSSYRIGNTITWVFNVLLILSCLGYVGYAFVGKSKE</sequence>
<gene>
    <name evidence="2" type="ORF">N7U62_03495</name>
</gene>
<feature type="transmembrane region" description="Helical" evidence="1">
    <location>
        <begin position="152"/>
        <end position="169"/>
    </location>
</feature>
<dbReference type="InterPro" id="IPR018580">
    <property type="entry name" value="Uncharacterised_YfhO"/>
</dbReference>
<feature type="transmembrane region" description="Helical" evidence="1">
    <location>
        <begin position="227"/>
        <end position="246"/>
    </location>
</feature>
<reference evidence="2 3" key="1">
    <citation type="submission" date="2022-10" db="EMBL/GenBank/DDBJ databases">
        <title>Comparative genomics and taxonomic characterization of three novel marine species of genus Reichenbachiella exhibiting antioxidant and polysaccharide degradation activities.</title>
        <authorList>
            <person name="Muhammad N."/>
            <person name="Lee Y.-J."/>
            <person name="Ko J."/>
            <person name="Kim S.-G."/>
        </authorList>
    </citation>
    <scope>NUCLEOTIDE SEQUENCE [LARGE SCALE GENOMIC DNA]</scope>
    <source>
        <strain evidence="2 3">ABR2-5</strain>
    </source>
</reference>
<name>A0ABT3CR18_9BACT</name>
<protein>
    <submittedName>
        <fullName evidence="2">YfhO family protein</fullName>
    </submittedName>
</protein>
<comment type="caution">
    <text evidence="2">The sequence shown here is derived from an EMBL/GenBank/DDBJ whole genome shotgun (WGS) entry which is preliminary data.</text>
</comment>
<keyword evidence="1" id="KW-0472">Membrane</keyword>
<feature type="transmembrane region" description="Helical" evidence="1">
    <location>
        <begin position="792"/>
        <end position="811"/>
    </location>
</feature>
<evidence type="ECO:0000313" key="2">
    <source>
        <dbReference type="EMBL" id="MCV9385708.1"/>
    </source>
</evidence>
<dbReference type="PANTHER" id="PTHR38454:SF1">
    <property type="entry name" value="INTEGRAL MEMBRANE PROTEIN"/>
    <property type="match status" value="1"/>
</dbReference>
<dbReference type="PANTHER" id="PTHR38454">
    <property type="entry name" value="INTEGRAL MEMBRANE PROTEIN-RELATED"/>
    <property type="match status" value="1"/>
</dbReference>
<feature type="transmembrane region" description="Helical" evidence="1">
    <location>
        <begin position="495"/>
        <end position="514"/>
    </location>
</feature>
<accession>A0ABT3CR18</accession>
<feature type="transmembrane region" description="Helical" evidence="1">
    <location>
        <begin position="441"/>
        <end position="464"/>
    </location>
</feature>
<feature type="transmembrane region" description="Helical" evidence="1">
    <location>
        <begin position="12"/>
        <end position="33"/>
    </location>
</feature>
<proteinExistence type="predicted"/>
<keyword evidence="1" id="KW-1133">Transmembrane helix</keyword>
<keyword evidence="3" id="KW-1185">Reference proteome</keyword>
<feature type="transmembrane region" description="Helical" evidence="1">
    <location>
        <begin position="126"/>
        <end position="146"/>
    </location>
</feature>
<feature type="transmembrane region" description="Helical" evidence="1">
    <location>
        <begin position="403"/>
        <end position="429"/>
    </location>
</feature>
<feature type="transmembrane region" description="Helical" evidence="1">
    <location>
        <begin position="343"/>
        <end position="362"/>
    </location>
</feature>
<evidence type="ECO:0000256" key="1">
    <source>
        <dbReference type="SAM" id="Phobius"/>
    </source>
</evidence>
<dbReference type="Proteomes" id="UP001300692">
    <property type="component" value="Unassembled WGS sequence"/>
</dbReference>
<evidence type="ECO:0000313" key="3">
    <source>
        <dbReference type="Proteomes" id="UP001300692"/>
    </source>
</evidence>
<keyword evidence="1" id="KW-0812">Transmembrane</keyword>